<organism evidence="5 6">
    <name type="scientific">Actibacterium atlanticum</name>
    <dbReference type="NCBI Taxonomy" id="1461693"/>
    <lineage>
        <taxon>Bacteria</taxon>
        <taxon>Pseudomonadati</taxon>
        <taxon>Pseudomonadota</taxon>
        <taxon>Alphaproteobacteria</taxon>
        <taxon>Rhodobacterales</taxon>
        <taxon>Roseobacteraceae</taxon>
        <taxon>Actibacterium</taxon>
    </lineage>
</organism>
<evidence type="ECO:0000313" key="5">
    <source>
        <dbReference type="EMBL" id="KCV83674.1"/>
    </source>
</evidence>
<dbReference type="RefSeq" id="WP_051597905.1">
    <property type="nucleotide sequence ID" value="NZ_AQQY01000001.1"/>
</dbReference>
<dbReference type="InterPro" id="IPR050221">
    <property type="entry name" value="26S_Proteasome_ATPase"/>
</dbReference>
<keyword evidence="2" id="KW-0547">Nucleotide-binding</keyword>
<comment type="caution">
    <text evidence="5">The sequence shown here is derived from an EMBL/GenBank/DDBJ whole genome shotgun (WGS) entry which is preliminary data.</text>
</comment>
<name>A0A058ZQ13_9RHOB</name>
<keyword evidence="6" id="KW-1185">Reference proteome</keyword>
<dbReference type="InterPro" id="IPR003593">
    <property type="entry name" value="AAA+_ATPase"/>
</dbReference>
<evidence type="ECO:0000256" key="2">
    <source>
        <dbReference type="ARBA" id="ARBA00022741"/>
    </source>
</evidence>
<dbReference type="EMBL" id="AQQY01000001">
    <property type="protein sequence ID" value="KCV83674.1"/>
    <property type="molecule type" value="Genomic_DNA"/>
</dbReference>
<dbReference type="SUPFAM" id="SSF52540">
    <property type="entry name" value="P-loop containing nucleoside triphosphate hydrolases"/>
    <property type="match status" value="1"/>
</dbReference>
<dbReference type="InterPro" id="IPR027417">
    <property type="entry name" value="P-loop_NTPase"/>
</dbReference>
<protein>
    <submittedName>
        <fullName evidence="5">ATPase AAA</fullName>
    </submittedName>
</protein>
<dbReference type="STRING" id="1461693.ATO10_02900"/>
<dbReference type="GO" id="GO:0016887">
    <property type="term" value="F:ATP hydrolysis activity"/>
    <property type="evidence" value="ECO:0007669"/>
    <property type="project" value="InterPro"/>
</dbReference>
<feature type="domain" description="AAA+ ATPase" evidence="4">
    <location>
        <begin position="407"/>
        <end position="546"/>
    </location>
</feature>
<dbReference type="Proteomes" id="UP000024836">
    <property type="component" value="Unassembled WGS sequence"/>
</dbReference>
<comment type="similarity">
    <text evidence="1">Belongs to the AAA ATPase family.</text>
</comment>
<dbReference type="InterPro" id="IPR003959">
    <property type="entry name" value="ATPase_AAA_core"/>
</dbReference>
<keyword evidence="3" id="KW-0067">ATP-binding</keyword>
<dbReference type="Gene3D" id="3.40.50.300">
    <property type="entry name" value="P-loop containing nucleotide triphosphate hydrolases"/>
    <property type="match status" value="1"/>
</dbReference>
<proteinExistence type="inferred from homology"/>
<evidence type="ECO:0000259" key="4">
    <source>
        <dbReference type="SMART" id="SM00382"/>
    </source>
</evidence>
<sequence length="629" mass="66483">MDGSPRLEWHAGNAEVTALALRRACLQVQGEDSQALHFDRQKQVIEGRMPAVSALSRIAVLFGLDALACDVLTLIALSDQPPALSAPLQEHPLSNLGRATRGVIEEVLGPGSTAALAPSAPLMAQGLVHEAPGRLFERPMSLSTSVLEALHGRTAHDPLWHDVTHAPADGPVPQDAATRLARALSAAMGQGVAPVFYTHAPAAQAEPLLGAVGAALDLPVRALNLADVPAPGAERAAMLQALRRDGRLNGVVIVCDAPEGLVPDFGVPLLLAGVAPDAPLREGAVCVPVPAAHPMGSADWQPLLADNLAKAQAAEVSATYALSPAQARRAAGALAYGMADDLWQAVQAQSSSDMGPLAQPIAHLSQWDDLVLPDQPLQALEQMTHFLAHRHQVNVEWGFAGKTPRGLGMAALFHGVSGTGKTTAAEAVVRRMQEVQGTQITLYRVNVAALVSKYIGETAKNFQQVFQAGAASGAALVFDECEGLFGKRTAQTRDSLDKHSNAELGYLLQCLESYPGIAILTTNMRDAIDDAFFRRFRFAIEFPFPDEALRRQIWERVIPDAVPRDGVDVGALAGLSLAGGHIRAVALNAAYLAAAQQAPLTMSHMAAAARMEFAKLERPVPEHLLAGWG</sequence>
<evidence type="ECO:0000256" key="3">
    <source>
        <dbReference type="ARBA" id="ARBA00022840"/>
    </source>
</evidence>
<dbReference type="SMART" id="SM00382">
    <property type="entry name" value="AAA"/>
    <property type="match status" value="1"/>
</dbReference>
<dbReference type="eggNOG" id="COG0464">
    <property type="taxonomic scope" value="Bacteria"/>
</dbReference>
<dbReference type="Pfam" id="PF00004">
    <property type="entry name" value="AAA"/>
    <property type="match status" value="1"/>
</dbReference>
<dbReference type="AlphaFoldDB" id="A0A058ZQ13"/>
<dbReference type="CDD" id="cd19481">
    <property type="entry name" value="RecA-like_protease"/>
    <property type="match status" value="1"/>
</dbReference>
<dbReference type="OrthoDB" id="7438987at2"/>
<dbReference type="GO" id="GO:0005524">
    <property type="term" value="F:ATP binding"/>
    <property type="evidence" value="ECO:0007669"/>
    <property type="project" value="UniProtKB-KW"/>
</dbReference>
<accession>A0A058ZQ13</accession>
<evidence type="ECO:0000256" key="1">
    <source>
        <dbReference type="ARBA" id="ARBA00006914"/>
    </source>
</evidence>
<reference evidence="5 6" key="1">
    <citation type="submission" date="2013-04" db="EMBL/GenBank/DDBJ databases">
        <title>Shimia sp. 22II-S11-Z10 Genome Sequencing.</title>
        <authorList>
            <person name="Lai Q."/>
            <person name="Li G."/>
            <person name="Shao Z."/>
        </authorList>
    </citation>
    <scope>NUCLEOTIDE SEQUENCE [LARGE SCALE GENOMIC DNA]</scope>
    <source>
        <strain evidence="6">22II-S11-Z10</strain>
    </source>
</reference>
<evidence type="ECO:0000313" key="6">
    <source>
        <dbReference type="Proteomes" id="UP000024836"/>
    </source>
</evidence>
<dbReference type="PANTHER" id="PTHR23073">
    <property type="entry name" value="26S PROTEASOME REGULATORY SUBUNIT"/>
    <property type="match status" value="1"/>
</dbReference>
<gene>
    <name evidence="5" type="ORF">ATO10_02900</name>
</gene>